<dbReference type="Gene3D" id="3.50.50.60">
    <property type="entry name" value="FAD/NAD(P)-binding domain"/>
    <property type="match status" value="1"/>
</dbReference>
<evidence type="ECO:0000313" key="7">
    <source>
        <dbReference type="EMBL" id="SHG15289.1"/>
    </source>
</evidence>
<dbReference type="Gene3D" id="3.30.1360.120">
    <property type="entry name" value="Probable tRNA modification gtpase trme, domain 1"/>
    <property type="match status" value="1"/>
</dbReference>
<dbReference type="PANTHER" id="PTHR43757:SF2">
    <property type="entry name" value="AMINOMETHYLTRANSFERASE, MITOCHONDRIAL"/>
    <property type="match status" value="1"/>
</dbReference>
<evidence type="ECO:0000256" key="1">
    <source>
        <dbReference type="ARBA" id="ARBA00008609"/>
    </source>
</evidence>
<dbReference type="InterPro" id="IPR013977">
    <property type="entry name" value="GcvT_C"/>
</dbReference>
<dbReference type="GO" id="GO:0016491">
    <property type="term" value="F:oxidoreductase activity"/>
    <property type="evidence" value="ECO:0007669"/>
    <property type="project" value="UniProtKB-KW"/>
</dbReference>
<evidence type="ECO:0000259" key="3">
    <source>
        <dbReference type="Pfam" id="PF01571"/>
    </source>
</evidence>
<dbReference type="Gene3D" id="3.10.20.440">
    <property type="entry name" value="2Fe-2S iron-sulphur cluster binding domain, sarcosine oxidase, alpha subunit, N-terminal domain"/>
    <property type="match status" value="1"/>
</dbReference>
<organism evidence="7 8">
    <name type="scientific">Desulfacinum infernum DSM 9756</name>
    <dbReference type="NCBI Taxonomy" id="1121391"/>
    <lineage>
        <taxon>Bacteria</taxon>
        <taxon>Pseudomonadati</taxon>
        <taxon>Thermodesulfobacteriota</taxon>
        <taxon>Syntrophobacteria</taxon>
        <taxon>Syntrophobacterales</taxon>
        <taxon>Syntrophobacteraceae</taxon>
        <taxon>Desulfacinum</taxon>
    </lineage>
</organism>
<proteinExistence type="inferred from homology"/>
<dbReference type="PANTHER" id="PTHR43757">
    <property type="entry name" value="AMINOMETHYLTRANSFERASE"/>
    <property type="match status" value="1"/>
</dbReference>
<dbReference type="STRING" id="1121391.SAMN02745206_03360"/>
<dbReference type="PRINTS" id="PR00411">
    <property type="entry name" value="PNDRDTASEI"/>
</dbReference>
<evidence type="ECO:0000256" key="2">
    <source>
        <dbReference type="ARBA" id="ARBA00023002"/>
    </source>
</evidence>
<dbReference type="SUPFAM" id="SSF103025">
    <property type="entry name" value="Folate-binding domain"/>
    <property type="match status" value="1"/>
</dbReference>
<accession>A0A1M5HH38</accession>
<dbReference type="AlphaFoldDB" id="A0A1M5HH38"/>
<evidence type="ECO:0000313" key="8">
    <source>
        <dbReference type="Proteomes" id="UP000184076"/>
    </source>
</evidence>
<dbReference type="Proteomes" id="UP000184076">
    <property type="component" value="Unassembled WGS sequence"/>
</dbReference>
<dbReference type="Pfam" id="PF07992">
    <property type="entry name" value="Pyr_redox_2"/>
    <property type="match status" value="1"/>
</dbReference>
<evidence type="ECO:0000259" key="5">
    <source>
        <dbReference type="Pfam" id="PF08669"/>
    </source>
</evidence>
<feature type="domain" description="FAD/NAD(P)-binding" evidence="4">
    <location>
        <begin position="165"/>
        <end position="428"/>
    </location>
</feature>
<dbReference type="PRINTS" id="PR00368">
    <property type="entry name" value="FADPNR"/>
</dbReference>
<feature type="domain" description="Aminomethyltransferase C-terminal" evidence="5">
    <location>
        <begin position="882"/>
        <end position="961"/>
    </location>
</feature>
<dbReference type="Pfam" id="PF13510">
    <property type="entry name" value="Fer2_4"/>
    <property type="match status" value="1"/>
</dbReference>
<dbReference type="RefSeq" id="WP_073041564.1">
    <property type="nucleotide sequence ID" value="NZ_FQVB01000045.1"/>
</dbReference>
<dbReference type="Pfam" id="PF01571">
    <property type="entry name" value="GCV_T"/>
    <property type="match status" value="1"/>
</dbReference>
<dbReference type="InterPro" id="IPR006222">
    <property type="entry name" value="GCVT_N"/>
</dbReference>
<dbReference type="Pfam" id="PF17806">
    <property type="entry name" value="SO_alpha_A3"/>
    <property type="match status" value="1"/>
</dbReference>
<dbReference type="InterPro" id="IPR027266">
    <property type="entry name" value="TrmE/GcvT-like"/>
</dbReference>
<dbReference type="InterPro" id="IPR029043">
    <property type="entry name" value="GcvT/YgfZ_C"/>
</dbReference>
<name>A0A1M5HH38_9BACT</name>
<dbReference type="InterPro" id="IPR023753">
    <property type="entry name" value="FAD/NAD-binding_dom"/>
</dbReference>
<gene>
    <name evidence="7" type="ORF">SAMN02745206_03360</name>
</gene>
<evidence type="ECO:0000259" key="4">
    <source>
        <dbReference type="Pfam" id="PF07992"/>
    </source>
</evidence>
<comment type="similarity">
    <text evidence="1">Belongs to the GcvT family.</text>
</comment>
<dbReference type="OrthoDB" id="9806257at2"/>
<dbReference type="SUPFAM" id="SSF101790">
    <property type="entry name" value="Aminomethyltransferase beta-barrel domain"/>
    <property type="match status" value="1"/>
</dbReference>
<dbReference type="InterPro" id="IPR041117">
    <property type="entry name" value="SoxA_A3"/>
</dbReference>
<keyword evidence="8" id="KW-1185">Reference proteome</keyword>
<feature type="domain" description="SoxA A3" evidence="6">
    <location>
        <begin position="503"/>
        <end position="584"/>
    </location>
</feature>
<reference evidence="8" key="1">
    <citation type="submission" date="2016-11" db="EMBL/GenBank/DDBJ databases">
        <authorList>
            <person name="Varghese N."/>
            <person name="Submissions S."/>
        </authorList>
    </citation>
    <scope>NUCLEOTIDE SEQUENCE [LARGE SCALE GENOMIC DNA]</scope>
    <source>
        <strain evidence="8">DSM 9756</strain>
    </source>
</reference>
<evidence type="ECO:0000259" key="6">
    <source>
        <dbReference type="Pfam" id="PF17806"/>
    </source>
</evidence>
<protein>
    <submittedName>
        <fullName evidence="7">Sarcosine oxidase subunit alpha</fullName>
    </submittedName>
</protein>
<dbReference type="EMBL" id="FQVB01000045">
    <property type="protein sequence ID" value="SHG15289.1"/>
    <property type="molecule type" value="Genomic_DNA"/>
</dbReference>
<feature type="domain" description="GCVT N-terminal" evidence="3">
    <location>
        <begin position="596"/>
        <end position="857"/>
    </location>
</feature>
<dbReference type="InterPro" id="IPR042204">
    <property type="entry name" value="2Fe-2S-bd_N"/>
</dbReference>
<dbReference type="SUPFAM" id="SSF51905">
    <property type="entry name" value="FAD/NAD(P)-binding domain"/>
    <property type="match status" value="1"/>
</dbReference>
<dbReference type="InterPro" id="IPR028896">
    <property type="entry name" value="GcvT/YgfZ/DmdA"/>
</dbReference>
<dbReference type="InterPro" id="IPR036188">
    <property type="entry name" value="FAD/NAD-bd_sf"/>
</dbReference>
<dbReference type="Pfam" id="PF08669">
    <property type="entry name" value="GCV_T_C"/>
    <property type="match status" value="1"/>
</dbReference>
<keyword evidence="2" id="KW-0560">Oxidoreductase</keyword>
<sequence length="969" mass="106326">MKRLPHSPTQRIDTRHPLPFSYGGRLLEGYRGDTVATALFANGVRIFSRSLKYHRPRGLYSLDGESSNCLMEIDGLPNMRAEQVPLRGGMQVRPQNVVGSPERDLLGFLDAFHWAMPAGFYYRVFHKPYRLWPFFQTLIRRAAGAGTVNPSWEPGRYDELHFHADVCVVGGGPAGMQAARAAAQTGLRVVLLESRPWLGGFYDWRTVEHHGTPLYERGRHLARELESLSNVRVYTSCTATGLYGDNLVTAVQEGGPDDFFHQRYLEIRARAVVAATGCTERPLVFEHNERPGVMQPGCAHRLARTYGLLPGTAAVFSVGHDLGLEAAADLHDQGLHVACVADCRSDGQDPQRIAALEERNIPFLRGWVAARALGKKAVEAVVLSTTEGSATRTISCDVLAASAGLTPLTGLFSLARLPLSYDERTGYFLPASLPEGLYAAGRLVGYDDPASIELSGTAAGLRAAVHCGALDAPRADEALTELQDNHRVLRGSKLVLAPGAGARSFVCFDEDATVKHVRQSVRMGFDVPELAKRVTAIGTGPSQSGIPGHNLPLIMAHLRGESAGTLRPTTVRPPLKPTLLATYAGLHPDIHKKTPLHDVQERAGAVFRRVGVWKRARYFSSDPTCRDEILNVRNNVGILDGSTLGKFRIFGPDAEKALQRVYVGDMSRVPAGKLKYSAMCTEDGCLLDDGVATKLGENDYYFTTSTGRAGATVEWFRFHTRHEDWEYYLVNLTDSLASINLAGPKARDVLQQLTDADVSNDAFPFMGYREFRLKGLVPARVLRLGFVGELSYEIHIPSSMARTVWQWLLEAGRPLGIRPFGLEAQNVLRMEKGHVIIGQESEIRTTLIDLGLGFLWDRTKTWAKTVGAPALQFAESQEGRLKLVGFLVDGSRPPLDGSIVVDGSIRGHVCTCRYSPTLDKAIGLALVDDDLAALGSRLRIFEPGDPPEYFDARVVPTPFYDPEGQRMKC</sequence>